<comment type="similarity">
    <text evidence="13">Belongs to the SAT4 family.</text>
</comment>
<feature type="transmembrane region" description="Helical" evidence="15">
    <location>
        <begin position="246"/>
        <end position="273"/>
    </location>
</feature>
<feature type="transmembrane region" description="Helical" evidence="15">
    <location>
        <begin position="168"/>
        <end position="186"/>
    </location>
</feature>
<reference evidence="19" key="4">
    <citation type="journal article" date="2015" name="G3 (Bethesda)">
        <title>Genome sequences of three phytopathogenic species of the Magnaporthaceae family of fungi.</title>
        <authorList>
            <person name="Okagaki L.H."/>
            <person name="Nunes C.C."/>
            <person name="Sailsbery J."/>
            <person name="Clay B."/>
            <person name="Brown D."/>
            <person name="John T."/>
            <person name="Oh Y."/>
            <person name="Young N."/>
            <person name="Fitzgerald M."/>
            <person name="Haas B.J."/>
            <person name="Zeng Q."/>
            <person name="Young S."/>
            <person name="Adiconis X."/>
            <person name="Fan L."/>
            <person name="Levin J.Z."/>
            <person name="Mitchell T.K."/>
            <person name="Okubara P.A."/>
            <person name="Farman M.L."/>
            <person name="Kohn L.M."/>
            <person name="Birren B."/>
            <person name="Ma L.-J."/>
            <person name="Dean R.A."/>
        </authorList>
    </citation>
    <scope>NUCLEOTIDE SEQUENCE</scope>
    <source>
        <strain evidence="19">R3-111a-1</strain>
    </source>
</reference>
<comment type="similarity">
    <text evidence="4">Belongs to the RBT5 family.</text>
</comment>
<dbReference type="OrthoDB" id="2496787at2759"/>
<gene>
    <name evidence="19" type="primary">20350859</name>
    <name evidence="18" type="ORF">GGTG_10401</name>
</gene>
<dbReference type="HOGENOM" id="CLU_028200_6_3_1"/>
<evidence type="ECO:0000313" key="18">
    <source>
        <dbReference type="EMBL" id="EJT71141.1"/>
    </source>
</evidence>
<keyword evidence="20" id="KW-1185">Reference proteome</keyword>
<dbReference type="EnsemblFungi" id="EJT71141">
    <property type="protein sequence ID" value="EJT71141"/>
    <property type="gene ID" value="GGTG_10401"/>
</dbReference>
<keyword evidence="12" id="KW-0449">Lipoprotein</keyword>
<evidence type="ECO:0000256" key="4">
    <source>
        <dbReference type="ARBA" id="ARBA00010031"/>
    </source>
</evidence>
<evidence type="ECO:0000256" key="9">
    <source>
        <dbReference type="ARBA" id="ARBA00022989"/>
    </source>
</evidence>
<dbReference type="InterPro" id="IPR049326">
    <property type="entry name" value="Rhodopsin_dom_fungi"/>
</dbReference>
<protein>
    <submittedName>
        <fullName evidence="18 19">Uncharacterized protein</fullName>
    </submittedName>
</protein>
<evidence type="ECO:0000256" key="7">
    <source>
        <dbReference type="ARBA" id="ARBA00022692"/>
    </source>
</evidence>
<accession>J3PA75</accession>
<dbReference type="VEuPathDB" id="FungiDB:GGTG_10401"/>
<dbReference type="RefSeq" id="XP_009226538.1">
    <property type="nucleotide sequence ID" value="XM_009228274.1"/>
</dbReference>
<dbReference type="Pfam" id="PF05730">
    <property type="entry name" value="CFEM"/>
    <property type="match status" value="1"/>
</dbReference>
<reference evidence="19" key="5">
    <citation type="submission" date="2018-04" db="UniProtKB">
        <authorList>
            <consortium name="EnsemblFungi"/>
        </authorList>
    </citation>
    <scope>IDENTIFICATION</scope>
    <source>
        <strain evidence="19">R3-111a-1</strain>
    </source>
</reference>
<dbReference type="EMBL" id="GL385400">
    <property type="protein sequence ID" value="EJT71141.1"/>
    <property type="molecule type" value="Genomic_DNA"/>
</dbReference>
<feature type="domain" description="Rhodopsin" evidence="17">
    <location>
        <begin position="103"/>
        <end position="345"/>
    </location>
</feature>
<dbReference type="AlphaFoldDB" id="J3PA75"/>
<dbReference type="InterPro" id="IPR008427">
    <property type="entry name" value="Extracellular_membr_CFEM_dom"/>
</dbReference>
<evidence type="ECO:0000256" key="1">
    <source>
        <dbReference type="ARBA" id="ARBA00004141"/>
    </source>
</evidence>
<dbReference type="GO" id="GO:0098552">
    <property type="term" value="C:side of membrane"/>
    <property type="evidence" value="ECO:0007669"/>
    <property type="project" value="UniProtKB-KW"/>
</dbReference>
<evidence type="ECO:0000256" key="10">
    <source>
        <dbReference type="ARBA" id="ARBA00023136"/>
    </source>
</evidence>
<reference evidence="18" key="3">
    <citation type="submission" date="2010-09" db="EMBL/GenBank/DDBJ databases">
        <title>Annotation of Gaeumannomyces graminis var. tritici R3-111a-1.</title>
        <authorList>
            <consortium name="The Broad Institute Genome Sequencing Platform"/>
            <person name="Ma L.-J."/>
            <person name="Dead R."/>
            <person name="Young S.K."/>
            <person name="Zeng Q."/>
            <person name="Gargeya S."/>
            <person name="Fitzgerald M."/>
            <person name="Haas B."/>
            <person name="Abouelleil A."/>
            <person name="Alvarado L."/>
            <person name="Arachchi H.M."/>
            <person name="Berlin A."/>
            <person name="Brown A."/>
            <person name="Chapman S.B."/>
            <person name="Chen Z."/>
            <person name="Dunbar C."/>
            <person name="Freedman E."/>
            <person name="Gearin G."/>
            <person name="Gellesch M."/>
            <person name="Goldberg J."/>
            <person name="Griggs A."/>
            <person name="Gujja S."/>
            <person name="Heiman D."/>
            <person name="Howarth C."/>
            <person name="Larson L."/>
            <person name="Lui A."/>
            <person name="MacDonald P.J.P."/>
            <person name="Mehta T."/>
            <person name="Montmayeur A."/>
            <person name="Murphy C."/>
            <person name="Neiman D."/>
            <person name="Pearson M."/>
            <person name="Priest M."/>
            <person name="Roberts A."/>
            <person name="Saif S."/>
            <person name="Shea T."/>
            <person name="Shenoy N."/>
            <person name="Sisk P."/>
            <person name="Stolte C."/>
            <person name="Sykes S."/>
            <person name="Yandava C."/>
            <person name="Wortman J."/>
            <person name="Nusbaum C."/>
            <person name="Birren B."/>
        </authorList>
    </citation>
    <scope>NUCLEOTIDE SEQUENCE</scope>
    <source>
        <strain evidence="18">R3-111a-1</strain>
    </source>
</reference>
<keyword evidence="10 15" id="KW-0472">Membrane</keyword>
<feature type="region of interest" description="Disordered" evidence="14">
    <location>
        <begin position="432"/>
        <end position="465"/>
    </location>
</feature>
<dbReference type="PANTHER" id="PTHR33048">
    <property type="entry name" value="PTH11-LIKE INTEGRAL MEMBRANE PROTEIN (AFU_ORTHOLOGUE AFUA_5G11245)"/>
    <property type="match status" value="1"/>
</dbReference>
<feature type="transmembrane region" description="Helical" evidence="15">
    <location>
        <begin position="87"/>
        <end position="107"/>
    </location>
</feature>
<feature type="compositionally biased region" description="Basic and acidic residues" evidence="14">
    <location>
        <begin position="432"/>
        <end position="449"/>
    </location>
</feature>
<feature type="transmembrane region" description="Helical" evidence="15">
    <location>
        <begin position="320"/>
        <end position="340"/>
    </location>
</feature>
<evidence type="ECO:0000259" key="17">
    <source>
        <dbReference type="Pfam" id="PF20684"/>
    </source>
</evidence>
<dbReference type="Proteomes" id="UP000006039">
    <property type="component" value="Unassembled WGS sequence"/>
</dbReference>
<reference evidence="18" key="2">
    <citation type="submission" date="2010-07" db="EMBL/GenBank/DDBJ databases">
        <authorList>
            <consortium name="The Broad Institute Genome Sequencing Platform"/>
            <consortium name="Broad Institute Genome Sequencing Center for Infectious Disease"/>
            <person name="Ma L.-J."/>
            <person name="Dead R."/>
            <person name="Young S."/>
            <person name="Zeng Q."/>
            <person name="Koehrsen M."/>
            <person name="Alvarado L."/>
            <person name="Berlin A."/>
            <person name="Chapman S.B."/>
            <person name="Chen Z."/>
            <person name="Freedman E."/>
            <person name="Gellesch M."/>
            <person name="Goldberg J."/>
            <person name="Griggs A."/>
            <person name="Gujja S."/>
            <person name="Heilman E.R."/>
            <person name="Heiman D."/>
            <person name="Hepburn T."/>
            <person name="Howarth C."/>
            <person name="Jen D."/>
            <person name="Larson L."/>
            <person name="Mehta T."/>
            <person name="Neiman D."/>
            <person name="Pearson M."/>
            <person name="Roberts A."/>
            <person name="Saif S."/>
            <person name="Shea T."/>
            <person name="Shenoy N."/>
            <person name="Sisk P."/>
            <person name="Stolte C."/>
            <person name="Sykes S."/>
            <person name="Walk T."/>
            <person name="White J."/>
            <person name="Yandava C."/>
            <person name="Haas B."/>
            <person name="Nusbaum C."/>
            <person name="Birren B."/>
        </authorList>
    </citation>
    <scope>NUCLEOTIDE SEQUENCE</scope>
    <source>
        <strain evidence="18">R3-111a-1</strain>
    </source>
</reference>
<evidence type="ECO:0000256" key="11">
    <source>
        <dbReference type="ARBA" id="ARBA00023157"/>
    </source>
</evidence>
<dbReference type="GeneID" id="20350859"/>
<evidence type="ECO:0000256" key="6">
    <source>
        <dbReference type="ARBA" id="ARBA00022622"/>
    </source>
</evidence>
<proteinExistence type="inferred from homology"/>
<feature type="region of interest" description="Disordered" evidence="14">
    <location>
        <begin position="1"/>
        <end position="32"/>
    </location>
</feature>
<sequence>MSSRDTNQPSHHTAPSLRGMWKEESPSITSSPCNSVTNTTCLCNNNDLYGLVQDCVLANCTGPDAIKTGLVQAQVCDLPLRLRKFDIHIAGILQGLAILCICLRIFSRWYTMDRTGLDDWIAIIILPLYFGFVFCGHYAGQLAFGIDIWFVEPDAVTEALKAFYVGETLYVLLLGLTKASMLCFYLRVFPHQGVRRAILVGLGLVVTSTATLLLLQVFQCVPVSLFWEGWREGLAFLAGDRRCVNINALALAVAAISIALDMVILAIPVPVVIKLDRQIRSKAAGMFGLGIFILMTSSVRIPYIVEFGDSRNPTWDATDALIWSGIEIAVSIIVISLPAIRVLLRVMFPRGGAAREGLPPIESARGRTFRQRLSSINGSAEFRPNLRGGASRVAEGSRAIELKDTKFSTGTASSSQMETKFTTSTFSTVTVTDERDGEMDGGRGSDRGSHIAHHMKTAPGHARGG</sequence>
<keyword evidence="11" id="KW-1015">Disulfide bond</keyword>
<dbReference type="GO" id="GO:0005576">
    <property type="term" value="C:extracellular region"/>
    <property type="evidence" value="ECO:0007669"/>
    <property type="project" value="UniProtKB-SubCell"/>
</dbReference>
<evidence type="ECO:0000256" key="13">
    <source>
        <dbReference type="ARBA" id="ARBA00038359"/>
    </source>
</evidence>
<name>J3PA75_GAET3</name>
<dbReference type="InterPro" id="IPR052337">
    <property type="entry name" value="SAT4-like"/>
</dbReference>
<evidence type="ECO:0000256" key="3">
    <source>
        <dbReference type="ARBA" id="ARBA00004613"/>
    </source>
</evidence>
<keyword evidence="8" id="KW-0732">Signal</keyword>
<dbReference type="eggNOG" id="ENOG502SM6F">
    <property type="taxonomic scope" value="Eukaryota"/>
</dbReference>
<dbReference type="PANTHER" id="PTHR33048:SF47">
    <property type="entry name" value="INTEGRAL MEMBRANE PROTEIN-RELATED"/>
    <property type="match status" value="1"/>
</dbReference>
<evidence type="ECO:0000256" key="12">
    <source>
        <dbReference type="ARBA" id="ARBA00023288"/>
    </source>
</evidence>
<evidence type="ECO:0000256" key="2">
    <source>
        <dbReference type="ARBA" id="ARBA00004589"/>
    </source>
</evidence>
<feature type="transmembrane region" description="Helical" evidence="15">
    <location>
        <begin position="285"/>
        <end position="305"/>
    </location>
</feature>
<keyword evidence="7 15" id="KW-0812">Transmembrane</keyword>
<feature type="domain" description="CFEM" evidence="16">
    <location>
        <begin position="29"/>
        <end position="76"/>
    </location>
</feature>
<feature type="compositionally biased region" description="Polar residues" evidence="14">
    <location>
        <begin position="1"/>
        <end position="13"/>
    </location>
</feature>
<keyword evidence="6" id="KW-0325">Glycoprotein</keyword>
<keyword evidence="5" id="KW-0964">Secreted</keyword>
<dbReference type="Pfam" id="PF20684">
    <property type="entry name" value="Fung_rhodopsin"/>
    <property type="match status" value="1"/>
</dbReference>
<keyword evidence="6" id="KW-0336">GPI-anchor</keyword>
<organism evidence="18">
    <name type="scientific">Gaeumannomyces tritici (strain R3-111a-1)</name>
    <name type="common">Wheat and barley take-all root rot fungus</name>
    <name type="synonym">Gaeumannomyces graminis var. tritici</name>
    <dbReference type="NCBI Taxonomy" id="644352"/>
    <lineage>
        <taxon>Eukaryota</taxon>
        <taxon>Fungi</taxon>
        <taxon>Dikarya</taxon>
        <taxon>Ascomycota</taxon>
        <taxon>Pezizomycotina</taxon>
        <taxon>Sordariomycetes</taxon>
        <taxon>Sordariomycetidae</taxon>
        <taxon>Magnaporthales</taxon>
        <taxon>Magnaporthaceae</taxon>
        <taxon>Gaeumannomyces</taxon>
    </lineage>
</organism>
<feature type="transmembrane region" description="Helical" evidence="15">
    <location>
        <begin position="119"/>
        <end position="139"/>
    </location>
</feature>
<feature type="transmembrane region" description="Helical" evidence="15">
    <location>
        <begin position="198"/>
        <end position="226"/>
    </location>
</feature>
<evidence type="ECO:0000259" key="16">
    <source>
        <dbReference type="Pfam" id="PF05730"/>
    </source>
</evidence>
<evidence type="ECO:0000313" key="20">
    <source>
        <dbReference type="Proteomes" id="UP000006039"/>
    </source>
</evidence>
<evidence type="ECO:0000256" key="15">
    <source>
        <dbReference type="SAM" id="Phobius"/>
    </source>
</evidence>
<reference evidence="20" key="1">
    <citation type="submission" date="2010-07" db="EMBL/GenBank/DDBJ databases">
        <title>The genome sequence of Gaeumannomyces graminis var. tritici strain R3-111a-1.</title>
        <authorList>
            <consortium name="The Broad Institute Genome Sequencing Platform"/>
            <person name="Ma L.-J."/>
            <person name="Dead R."/>
            <person name="Young S."/>
            <person name="Zeng Q."/>
            <person name="Koehrsen M."/>
            <person name="Alvarado L."/>
            <person name="Berlin A."/>
            <person name="Chapman S.B."/>
            <person name="Chen Z."/>
            <person name="Freedman E."/>
            <person name="Gellesch M."/>
            <person name="Goldberg J."/>
            <person name="Griggs A."/>
            <person name="Gujja S."/>
            <person name="Heilman E.R."/>
            <person name="Heiman D."/>
            <person name="Hepburn T."/>
            <person name="Howarth C."/>
            <person name="Jen D."/>
            <person name="Larson L."/>
            <person name="Mehta T."/>
            <person name="Neiman D."/>
            <person name="Pearson M."/>
            <person name="Roberts A."/>
            <person name="Saif S."/>
            <person name="Shea T."/>
            <person name="Shenoy N."/>
            <person name="Sisk P."/>
            <person name="Stolte C."/>
            <person name="Sykes S."/>
            <person name="Walk T."/>
            <person name="White J."/>
            <person name="Yandava C."/>
            <person name="Haas B."/>
            <person name="Nusbaum C."/>
            <person name="Birren B."/>
        </authorList>
    </citation>
    <scope>NUCLEOTIDE SEQUENCE [LARGE SCALE GENOMIC DNA]</scope>
    <source>
        <strain evidence="20">R3-111a-1</strain>
    </source>
</reference>
<evidence type="ECO:0000313" key="19">
    <source>
        <dbReference type="EnsemblFungi" id="EJT71141"/>
    </source>
</evidence>
<keyword evidence="9 15" id="KW-1133">Transmembrane helix</keyword>
<comment type="subcellular location">
    <subcellularLocation>
        <location evidence="2">Membrane</location>
        <topology evidence="2">Lipid-anchor</topology>
        <topology evidence="2">GPI-anchor</topology>
    </subcellularLocation>
    <subcellularLocation>
        <location evidence="1">Membrane</location>
        <topology evidence="1">Multi-pass membrane protein</topology>
    </subcellularLocation>
    <subcellularLocation>
        <location evidence="3">Secreted</location>
    </subcellularLocation>
</comment>
<evidence type="ECO:0000256" key="14">
    <source>
        <dbReference type="SAM" id="MobiDB-lite"/>
    </source>
</evidence>
<evidence type="ECO:0000256" key="8">
    <source>
        <dbReference type="ARBA" id="ARBA00022729"/>
    </source>
</evidence>
<evidence type="ECO:0000256" key="5">
    <source>
        <dbReference type="ARBA" id="ARBA00022525"/>
    </source>
</evidence>